<dbReference type="InterPro" id="IPR045886">
    <property type="entry name" value="ThiF/MoeB/HesA"/>
</dbReference>
<accession>A0ABT9DAU7</accession>
<dbReference type="PANTHER" id="PTHR10953:SF102">
    <property type="entry name" value="ADENYLYLTRANSFERASE AND SULFURTRANSFERASE MOCS3"/>
    <property type="match status" value="1"/>
</dbReference>
<dbReference type="SUPFAM" id="SSF69572">
    <property type="entry name" value="Activating enzymes of the ubiquitin-like proteins"/>
    <property type="match status" value="1"/>
</dbReference>
<dbReference type="Pfam" id="PF00581">
    <property type="entry name" value="Rhodanese"/>
    <property type="match status" value="1"/>
</dbReference>
<keyword evidence="2" id="KW-0808">Transferase</keyword>
<organism evidence="2 3">
    <name type="scientific">Actinotalea lenta</name>
    <dbReference type="NCBI Taxonomy" id="3064654"/>
    <lineage>
        <taxon>Bacteria</taxon>
        <taxon>Bacillati</taxon>
        <taxon>Actinomycetota</taxon>
        <taxon>Actinomycetes</taxon>
        <taxon>Micrococcales</taxon>
        <taxon>Cellulomonadaceae</taxon>
        <taxon>Actinotalea</taxon>
    </lineage>
</organism>
<dbReference type="GO" id="GO:0016779">
    <property type="term" value="F:nucleotidyltransferase activity"/>
    <property type="evidence" value="ECO:0007669"/>
    <property type="project" value="UniProtKB-KW"/>
</dbReference>
<keyword evidence="3" id="KW-1185">Reference proteome</keyword>
<dbReference type="EMBL" id="JAUQYP010000001">
    <property type="protein sequence ID" value="MDO8108029.1"/>
    <property type="molecule type" value="Genomic_DNA"/>
</dbReference>
<proteinExistence type="predicted"/>
<dbReference type="Pfam" id="PF00899">
    <property type="entry name" value="ThiF"/>
    <property type="match status" value="1"/>
</dbReference>
<evidence type="ECO:0000313" key="3">
    <source>
        <dbReference type="Proteomes" id="UP001232536"/>
    </source>
</evidence>
<keyword evidence="2" id="KW-0548">Nucleotidyltransferase</keyword>
<dbReference type="Proteomes" id="UP001232536">
    <property type="component" value="Unassembled WGS sequence"/>
</dbReference>
<feature type="domain" description="Rhodanese" evidence="1">
    <location>
        <begin position="303"/>
        <end position="391"/>
    </location>
</feature>
<sequence>MQAPHGASRIPPLVDPGPALSADQVRRWSRHLLLPQLGEIAQRRLRASRVCVVGAGGLGAPVLLYLAAAGVGRLGVVDADDVELSNLQRQILHGVADVGAPKVASARSRVAEIDPAVDVVTHHLRLTADNVDLLAQYDLVVDGTDNFETRYLVNDACVRWGLPEVWGSVYRFDAQVATFWGAPPAGVPAVQLRDLFPQPPAPGEVPSCDAAGVLGALCGQVGSLMATEAVKLITGVGDPLLGRVLLIDALRARWTEVPLRGGAHGETDVSGAARAGAGAAHATDAAAPSVGEITAPELAGLLADGSVTVVDVREPMEREIASLPGALPLPMGELVRDPAAVPADRPVVLMCHHGVRSVQAALHLVAHGRTGVRHLVGGIDAWSLTVDPSVPRY</sequence>
<reference evidence="2 3" key="1">
    <citation type="submission" date="2023-07" db="EMBL/GenBank/DDBJ databases">
        <title>Description of novel actinomycetes strains, isolated from tidal flat sediment.</title>
        <authorList>
            <person name="Lu C."/>
        </authorList>
    </citation>
    <scope>NUCLEOTIDE SEQUENCE [LARGE SCALE GENOMIC DNA]</scope>
    <source>
        <strain evidence="2 3">SYSU T00b441</strain>
    </source>
</reference>
<evidence type="ECO:0000313" key="2">
    <source>
        <dbReference type="EMBL" id="MDO8108029.1"/>
    </source>
</evidence>
<dbReference type="PROSITE" id="PS50206">
    <property type="entry name" value="RHODANESE_3"/>
    <property type="match status" value="1"/>
</dbReference>
<dbReference type="CDD" id="cd00757">
    <property type="entry name" value="ThiF_MoeB_HesA_family"/>
    <property type="match status" value="1"/>
</dbReference>
<dbReference type="RefSeq" id="WP_304601619.1">
    <property type="nucleotide sequence ID" value="NZ_JAUQYP010000001.1"/>
</dbReference>
<dbReference type="InterPro" id="IPR001763">
    <property type="entry name" value="Rhodanese-like_dom"/>
</dbReference>
<dbReference type="PANTHER" id="PTHR10953">
    <property type="entry name" value="UBIQUITIN-ACTIVATING ENZYME E1"/>
    <property type="match status" value="1"/>
</dbReference>
<dbReference type="InterPro" id="IPR035985">
    <property type="entry name" value="Ubiquitin-activating_enz"/>
</dbReference>
<dbReference type="InterPro" id="IPR036873">
    <property type="entry name" value="Rhodanese-like_dom_sf"/>
</dbReference>
<dbReference type="Gene3D" id="3.40.50.720">
    <property type="entry name" value="NAD(P)-binding Rossmann-like Domain"/>
    <property type="match status" value="1"/>
</dbReference>
<gene>
    <name evidence="2" type="ORF">Q6348_12560</name>
</gene>
<name>A0ABT9DAU7_9CELL</name>
<dbReference type="InterPro" id="IPR000594">
    <property type="entry name" value="ThiF_NAD_FAD-bd"/>
</dbReference>
<evidence type="ECO:0000259" key="1">
    <source>
        <dbReference type="PROSITE" id="PS50206"/>
    </source>
</evidence>
<comment type="caution">
    <text evidence="2">The sequence shown here is derived from an EMBL/GenBank/DDBJ whole genome shotgun (WGS) entry which is preliminary data.</text>
</comment>
<dbReference type="Gene3D" id="3.40.250.10">
    <property type="entry name" value="Rhodanese-like domain"/>
    <property type="match status" value="1"/>
</dbReference>
<dbReference type="SMART" id="SM00450">
    <property type="entry name" value="RHOD"/>
    <property type="match status" value="1"/>
</dbReference>
<protein>
    <submittedName>
        <fullName evidence="2">ThiF family adenylyltransferase</fullName>
    </submittedName>
</protein>